<dbReference type="GO" id="GO:0006487">
    <property type="term" value="P:protein N-linked glycosylation"/>
    <property type="evidence" value="ECO:0007669"/>
    <property type="project" value="TreeGrafter"/>
</dbReference>
<dbReference type="GO" id="GO:0008375">
    <property type="term" value="F:acetylglucosaminyltransferase activity"/>
    <property type="evidence" value="ECO:0007669"/>
    <property type="project" value="TreeGrafter"/>
</dbReference>
<dbReference type="PANTHER" id="PTHR12062:SF0">
    <property type="entry name" value="ALPHA-1,3-MANNOSYL-GLYCOPROTEIN 4-BETA-N-ACETYLGLUCOSAMINYLTRANSFERASE B"/>
    <property type="match status" value="1"/>
</dbReference>
<dbReference type="CTD" id="11282"/>
<dbReference type="PANTHER" id="PTHR12062">
    <property type="entry name" value="N-ACETYLGLUCOSAMINYLTRANSFERASE VI"/>
    <property type="match status" value="1"/>
</dbReference>
<organism evidence="2 3">
    <name type="scientific">Drosophila hydei</name>
    <name type="common">Fruit fly</name>
    <dbReference type="NCBI Taxonomy" id="7224"/>
    <lineage>
        <taxon>Eukaryota</taxon>
        <taxon>Metazoa</taxon>
        <taxon>Ecdysozoa</taxon>
        <taxon>Arthropoda</taxon>
        <taxon>Hexapoda</taxon>
        <taxon>Insecta</taxon>
        <taxon>Pterygota</taxon>
        <taxon>Neoptera</taxon>
        <taxon>Endopterygota</taxon>
        <taxon>Diptera</taxon>
        <taxon>Brachycera</taxon>
        <taxon>Muscomorpha</taxon>
        <taxon>Ephydroidea</taxon>
        <taxon>Drosophilidae</taxon>
        <taxon>Drosophila</taxon>
    </lineage>
</organism>
<dbReference type="KEGG" id="dhe:111595094"/>
<feature type="domain" description="MGAT4 conserved region" evidence="1">
    <location>
        <begin position="96"/>
        <end position="357"/>
    </location>
</feature>
<evidence type="ECO:0000313" key="3">
    <source>
        <dbReference type="RefSeq" id="XP_023164427.2"/>
    </source>
</evidence>
<dbReference type="GeneID" id="111595094"/>
<name>A0A6J1LC72_DROHY</name>
<evidence type="ECO:0000313" key="2">
    <source>
        <dbReference type="Proteomes" id="UP000504633"/>
    </source>
</evidence>
<accession>A0A6J1LC72</accession>
<dbReference type="AlphaFoldDB" id="A0A6J1LC72"/>
<gene>
    <name evidence="3" type="primary">LOC111595094</name>
</gene>
<dbReference type="Pfam" id="PF04666">
    <property type="entry name" value="MGAT4_cons"/>
    <property type="match status" value="1"/>
</dbReference>
<dbReference type="RefSeq" id="XP_023164427.2">
    <property type="nucleotide sequence ID" value="XM_023308659.2"/>
</dbReference>
<dbReference type="OrthoDB" id="2016523at2759"/>
<reference evidence="3" key="1">
    <citation type="submission" date="2025-08" db="UniProtKB">
        <authorList>
            <consortium name="RefSeq"/>
        </authorList>
    </citation>
    <scope>IDENTIFICATION</scope>
    <source>
        <strain evidence="3">15085-1641.00</strain>
        <tissue evidence="3">Whole body</tissue>
    </source>
</reference>
<evidence type="ECO:0000259" key="1">
    <source>
        <dbReference type="Pfam" id="PF04666"/>
    </source>
</evidence>
<keyword evidence="2" id="KW-1185">Reference proteome</keyword>
<dbReference type="InterPro" id="IPR006759">
    <property type="entry name" value="Glyco_transf_54"/>
</dbReference>
<proteinExistence type="predicted"/>
<dbReference type="Proteomes" id="UP000504633">
    <property type="component" value="Unplaced"/>
</dbReference>
<dbReference type="InterPro" id="IPR057279">
    <property type="entry name" value="MGAT4"/>
</dbReference>
<protein>
    <submittedName>
        <fullName evidence="3">Alpha-1,3-mannosyl-glycoprotein 4-beta-N-acetylglucosaminyltransferase A</fullName>
    </submittedName>
</protein>
<dbReference type="OMA" id="QFQHMGA"/>
<sequence length="520" mass="61370">MKIINFRRELCLFITFVLCTLVTFVWFDQYYKRPVVRPFNQKMPMTIAKYATQLSNRTNVIRFMTKPSNYAKPVPEARRTPNWKRILEKPSLTLGFSYSNGRKNVQYVMGVPTVHRKAEKYLELTLTKLITYLTDFQRSNCLIVIYIGESEVALVQSIWQEISAKFGQYLDDGLIDVISPPANYYPDFKSLSVTLHDDPLRVHWRTKQTLDYMYLMTYASSRGSYYLQLEDDLEPAAGYLNYIIMMSAMQSNFRLTAGRPWIVMSFSDLGFIGKMFQTAEIKPFLSHVKNFYNDQPIDWLLQSYVKLRCCRWDSINTSDCDEEYSLYNILAPQSQFQHIGIKSSLRDKEQKLLDKHFKKNSGRLRMDHLRQPFNCINAHKSMLLQDRMYLKDGETFFWIYMPHMTSLMQYLIQHEYDSGQIRIRSGANNTDKFTDLTVDIVDKNREFNRNSSDTERCGFIMSYTHQMDLTPPFFLFFLMKENDVTKNETFWFRRFNWSKAGSALTVHWGANILILLNILL</sequence>